<dbReference type="Proteomes" id="UP000196138">
    <property type="component" value="Chromosome"/>
</dbReference>
<dbReference type="KEGG" id="cser:CCO03_15510"/>
<evidence type="ECO:0000256" key="3">
    <source>
        <dbReference type="ARBA" id="ARBA00011245"/>
    </source>
</evidence>
<gene>
    <name evidence="10" type="primary">lolA</name>
    <name evidence="11" type="ORF">CCO03_15510</name>
</gene>
<evidence type="ECO:0000256" key="7">
    <source>
        <dbReference type="ARBA" id="ARBA00022764"/>
    </source>
</evidence>
<name>A0A1Y0ER68_9BURK</name>
<dbReference type="EMBL" id="CP021455">
    <property type="protein sequence ID" value="ARU05891.1"/>
    <property type="molecule type" value="Genomic_DNA"/>
</dbReference>
<reference evidence="11 12" key="1">
    <citation type="submission" date="2017-05" db="EMBL/GenBank/DDBJ databases">
        <authorList>
            <person name="Song R."/>
            <person name="Chenine A.L."/>
            <person name="Ruprecht R.M."/>
        </authorList>
    </citation>
    <scope>NUCLEOTIDE SEQUENCE [LARGE SCALE GENOMIC DNA]</scope>
    <source>
        <strain evidence="11 12">DSM 26136</strain>
    </source>
</reference>
<comment type="similarity">
    <text evidence="2 10">Belongs to the LolA family.</text>
</comment>
<keyword evidence="6 10" id="KW-0732">Signal</keyword>
<dbReference type="GO" id="GO:0044874">
    <property type="term" value="P:lipoprotein localization to outer membrane"/>
    <property type="evidence" value="ECO:0007669"/>
    <property type="project" value="UniProtKB-UniRule"/>
</dbReference>
<dbReference type="PANTHER" id="PTHR35869:SF1">
    <property type="entry name" value="OUTER-MEMBRANE LIPOPROTEIN CARRIER PROTEIN"/>
    <property type="match status" value="1"/>
</dbReference>
<comment type="subcellular location">
    <subcellularLocation>
        <location evidence="1 10">Periplasm</location>
    </subcellularLocation>
</comment>
<dbReference type="InterPro" id="IPR029046">
    <property type="entry name" value="LolA/LolB/LppX"/>
</dbReference>
<dbReference type="CDD" id="cd16325">
    <property type="entry name" value="LolA"/>
    <property type="match status" value="1"/>
</dbReference>
<evidence type="ECO:0000313" key="12">
    <source>
        <dbReference type="Proteomes" id="UP000196138"/>
    </source>
</evidence>
<accession>A0A1Y0ER68</accession>
<proteinExistence type="inferred from homology"/>
<organism evidence="11 12">
    <name type="scientific">Comamonas serinivorans</name>
    <dbReference type="NCBI Taxonomy" id="1082851"/>
    <lineage>
        <taxon>Bacteria</taxon>
        <taxon>Pseudomonadati</taxon>
        <taxon>Pseudomonadota</taxon>
        <taxon>Betaproteobacteria</taxon>
        <taxon>Burkholderiales</taxon>
        <taxon>Comamonadaceae</taxon>
        <taxon>Comamonas</taxon>
    </lineage>
</organism>
<evidence type="ECO:0000256" key="2">
    <source>
        <dbReference type="ARBA" id="ARBA00007615"/>
    </source>
</evidence>
<evidence type="ECO:0000256" key="1">
    <source>
        <dbReference type="ARBA" id="ARBA00004418"/>
    </source>
</evidence>
<dbReference type="SUPFAM" id="SSF89392">
    <property type="entry name" value="Prokaryotic lipoproteins and lipoprotein localization factors"/>
    <property type="match status" value="1"/>
</dbReference>
<evidence type="ECO:0000256" key="6">
    <source>
        <dbReference type="ARBA" id="ARBA00022729"/>
    </source>
</evidence>
<dbReference type="GO" id="GO:0042953">
    <property type="term" value="P:lipoprotein transport"/>
    <property type="evidence" value="ECO:0007669"/>
    <property type="project" value="InterPro"/>
</dbReference>
<dbReference type="GO" id="GO:0042597">
    <property type="term" value="C:periplasmic space"/>
    <property type="evidence" value="ECO:0007669"/>
    <property type="project" value="UniProtKB-SubCell"/>
</dbReference>
<comment type="subunit">
    <text evidence="3 10">Monomer.</text>
</comment>
<dbReference type="HAMAP" id="MF_00240">
    <property type="entry name" value="LolA"/>
    <property type="match status" value="1"/>
</dbReference>
<dbReference type="PANTHER" id="PTHR35869">
    <property type="entry name" value="OUTER-MEMBRANE LIPOPROTEIN CARRIER PROTEIN"/>
    <property type="match status" value="1"/>
</dbReference>
<feature type="signal peptide" evidence="10">
    <location>
        <begin position="1"/>
        <end position="24"/>
    </location>
</feature>
<dbReference type="Pfam" id="PF03548">
    <property type="entry name" value="LolA"/>
    <property type="match status" value="1"/>
</dbReference>
<evidence type="ECO:0000256" key="10">
    <source>
        <dbReference type="HAMAP-Rule" id="MF_00240"/>
    </source>
</evidence>
<keyword evidence="7 10" id="KW-0574">Periplasm</keyword>
<dbReference type="NCBIfam" id="TIGR00547">
    <property type="entry name" value="lolA"/>
    <property type="match status" value="1"/>
</dbReference>
<keyword evidence="11" id="KW-0449">Lipoprotein</keyword>
<dbReference type="AlphaFoldDB" id="A0A1Y0ER68"/>
<evidence type="ECO:0000256" key="9">
    <source>
        <dbReference type="ARBA" id="ARBA00023186"/>
    </source>
</evidence>
<evidence type="ECO:0000313" key="11">
    <source>
        <dbReference type="EMBL" id="ARU05891.1"/>
    </source>
</evidence>
<sequence precursor="true">MTRLLRPSLMALALGAALQAPAWADGLDSLAQFAAQVRSGQASFTQVVTPPGKDGKPGAPKTQSGQFAFERPGKFRFDYQKPFAQTIVADGQTLWLYDADLNQVTRKAQAQVLGSTPAAIVSSANNLDALRKDFELKALPDAEAQQWVLATPKNPDGQIKSVRVGLKPGDKGPQLQTLDITDNFGQRSVITFGGFESNAALPAATFQFKPPAGADVLKE</sequence>
<keyword evidence="5 10" id="KW-0813">Transport</keyword>
<dbReference type="InterPro" id="IPR018323">
    <property type="entry name" value="OM_lipoprot_carrier_LolA_Pbac"/>
</dbReference>
<evidence type="ECO:0000256" key="4">
    <source>
        <dbReference type="ARBA" id="ARBA00014035"/>
    </source>
</evidence>
<dbReference type="OrthoDB" id="9787361at2"/>
<protein>
    <recommendedName>
        <fullName evidence="4 10">Outer-membrane lipoprotein carrier protein</fullName>
    </recommendedName>
</protein>
<feature type="chain" id="PRO_5013416526" description="Outer-membrane lipoprotein carrier protein" evidence="10">
    <location>
        <begin position="25"/>
        <end position="219"/>
    </location>
</feature>
<evidence type="ECO:0000256" key="8">
    <source>
        <dbReference type="ARBA" id="ARBA00022927"/>
    </source>
</evidence>
<keyword evidence="12" id="KW-1185">Reference proteome</keyword>
<dbReference type="Gene3D" id="2.50.20.10">
    <property type="entry name" value="Lipoprotein localisation LolA/LolB/LppX"/>
    <property type="match status" value="1"/>
</dbReference>
<dbReference type="InterPro" id="IPR004564">
    <property type="entry name" value="OM_lipoprot_carrier_LolA-like"/>
</dbReference>
<comment type="function">
    <text evidence="10">Participates in the translocation of lipoproteins from the inner membrane to the outer membrane. Only forms a complex with a lipoprotein if the residue after the N-terminal Cys is not an aspartate (The Asp acts as a targeting signal to indicate that the lipoprotein should stay in the inner membrane).</text>
</comment>
<evidence type="ECO:0000256" key="5">
    <source>
        <dbReference type="ARBA" id="ARBA00022448"/>
    </source>
</evidence>
<keyword evidence="9 10" id="KW-0143">Chaperone</keyword>
<keyword evidence="8 10" id="KW-0653">Protein transport</keyword>